<dbReference type="GO" id="GO:0032263">
    <property type="term" value="P:GMP salvage"/>
    <property type="evidence" value="ECO:0007669"/>
    <property type="project" value="TreeGrafter"/>
</dbReference>
<dbReference type="InterPro" id="IPR005904">
    <property type="entry name" value="Hxn_phspho_trans"/>
</dbReference>
<dbReference type="Pfam" id="PF00156">
    <property type="entry name" value="Pribosyltran"/>
    <property type="match status" value="1"/>
</dbReference>
<keyword evidence="6 15" id="KW-0963">Cytoplasm</keyword>
<dbReference type="CDD" id="cd06223">
    <property type="entry name" value="PRTases_typeI"/>
    <property type="match status" value="1"/>
</dbReference>
<evidence type="ECO:0000256" key="8">
    <source>
        <dbReference type="ARBA" id="ARBA00022679"/>
    </source>
</evidence>
<dbReference type="InterPro" id="IPR029057">
    <property type="entry name" value="PRTase-like"/>
</dbReference>
<dbReference type="GO" id="GO:0032264">
    <property type="term" value="P:IMP salvage"/>
    <property type="evidence" value="ECO:0007669"/>
    <property type="project" value="TreeGrafter"/>
</dbReference>
<dbReference type="RefSeq" id="WP_317833492.1">
    <property type="nucleotide sequence ID" value="NZ_CP136920.1"/>
</dbReference>
<evidence type="ECO:0000256" key="6">
    <source>
        <dbReference type="ARBA" id="ARBA00022490"/>
    </source>
</evidence>
<keyword evidence="11 15" id="KW-0547">Nucleotide-binding</keyword>
<dbReference type="KEGG" id="puo:RZN69_21005"/>
<feature type="domain" description="Phosphoribosyltransferase" evidence="16">
    <location>
        <begin position="22"/>
        <end position="167"/>
    </location>
</feature>
<dbReference type="GO" id="GO:0004422">
    <property type="term" value="F:hypoxanthine phosphoribosyltransferase activity"/>
    <property type="evidence" value="ECO:0007669"/>
    <property type="project" value="InterPro"/>
</dbReference>
<keyword evidence="10 15" id="KW-0660">Purine salvage</keyword>
<evidence type="ECO:0000256" key="9">
    <source>
        <dbReference type="ARBA" id="ARBA00022723"/>
    </source>
</evidence>
<comment type="similarity">
    <text evidence="4 15">Belongs to the purine/pyrimidine phosphoribosyltransferase family.</text>
</comment>
<evidence type="ECO:0000256" key="13">
    <source>
        <dbReference type="ARBA" id="ARBA00048811"/>
    </source>
</evidence>
<evidence type="ECO:0000256" key="15">
    <source>
        <dbReference type="RuleBase" id="RU364099"/>
    </source>
</evidence>
<dbReference type="AlphaFoldDB" id="A0AAQ3LB90"/>
<dbReference type="EMBL" id="CP136920">
    <property type="protein sequence ID" value="WOO41107.1"/>
    <property type="molecule type" value="Genomic_DNA"/>
</dbReference>
<evidence type="ECO:0000259" key="16">
    <source>
        <dbReference type="Pfam" id="PF00156"/>
    </source>
</evidence>
<evidence type="ECO:0000256" key="12">
    <source>
        <dbReference type="ARBA" id="ARBA00022842"/>
    </source>
</evidence>
<evidence type="ECO:0000256" key="14">
    <source>
        <dbReference type="ARBA" id="ARBA00049402"/>
    </source>
</evidence>
<accession>A0AAQ3LB90</accession>
<dbReference type="GO" id="GO:0005829">
    <property type="term" value="C:cytosol"/>
    <property type="evidence" value="ECO:0007669"/>
    <property type="project" value="TreeGrafter"/>
</dbReference>
<dbReference type="GO" id="GO:0006166">
    <property type="term" value="P:purine ribonucleoside salvage"/>
    <property type="evidence" value="ECO:0007669"/>
    <property type="project" value="UniProtKB-KW"/>
</dbReference>
<evidence type="ECO:0000256" key="2">
    <source>
        <dbReference type="ARBA" id="ARBA00004496"/>
    </source>
</evidence>
<comment type="pathway">
    <text evidence="3 15">Purine metabolism; IMP biosynthesis via salvage pathway; IMP from hypoxanthine: step 1/1.</text>
</comment>
<dbReference type="Gene3D" id="3.40.50.2020">
    <property type="match status" value="1"/>
</dbReference>
<protein>
    <recommendedName>
        <fullName evidence="5 15">Hypoxanthine phosphoribosyltransferase</fullName>
        <ecNumber evidence="5 15">2.4.2.8</ecNumber>
    </recommendedName>
</protein>
<comment type="catalytic activity">
    <reaction evidence="13">
        <text>GMP + diphosphate = guanine + 5-phospho-alpha-D-ribose 1-diphosphate</text>
        <dbReference type="Rhea" id="RHEA:25424"/>
        <dbReference type="ChEBI" id="CHEBI:16235"/>
        <dbReference type="ChEBI" id="CHEBI:33019"/>
        <dbReference type="ChEBI" id="CHEBI:58017"/>
        <dbReference type="ChEBI" id="CHEBI:58115"/>
        <dbReference type="EC" id="2.4.2.8"/>
    </reaction>
    <physiologicalReaction direction="right-to-left" evidence="13">
        <dbReference type="Rhea" id="RHEA:25426"/>
    </physiologicalReaction>
</comment>
<dbReference type="GO" id="GO:0046100">
    <property type="term" value="P:hypoxanthine metabolic process"/>
    <property type="evidence" value="ECO:0007669"/>
    <property type="project" value="TreeGrafter"/>
</dbReference>
<dbReference type="InterPro" id="IPR050408">
    <property type="entry name" value="HGPRT"/>
</dbReference>
<reference evidence="17 18" key="1">
    <citation type="submission" date="2023-10" db="EMBL/GenBank/DDBJ databases">
        <title>Rubellicoccus peritrichatus gen. nov., sp. nov., isolated from an algae of coral reef tank.</title>
        <authorList>
            <person name="Luo J."/>
        </authorList>
    </citation>
    <scope>NUCLEOTIDE SEQUENCE [LARGE SCALE GENOMIC DNA]</scope>
    <source>
        <strain evidence="17 18">CR14</strain>
    </source>
</reference>
<evidence type="ECO:0000256" key="11">
    <source>
        <dbReference type="ARBA" id="ARBA00022741"/>
    </source>
</evidence>
<dbReference type="PANTHER" id="PTHR43340:SF1">
    <property type="entry name" value="HYPOXANTHINE PHOSPHORIBOSYLTRANSFERASE"/>
    <property type="match status" value="1"/>
</dbReference>
<evidence type="ECO:0000313" key="18">
    <source>
        <dbReference type="Proteomes" id="UP001304300"/>
    </source>
</evidence>
<keyword evidence="18" id="KW-1185">Reference proteome</keyword>
<comment type="cofactor">
    <cofactor evidence="1 15">
        <name>Mg(2+)</name>
        <dbReference type="ChEBI" id="CHEBI:18420"/>
    </cofactor>
</comment>
<evidence type="ECO:0000313" key="17">
    <source>
        <dbReference type="EMBL" id="WOO41107.1"/>
    </source>
</evidence>
<comment type="catalytic activity">
    <reaction evidence="14">
        <text>IMP + diphosphate = hypoxanthine + 5-phospho-alpha-D-ribose 1-diphosphate</text>
        <dbReference type="Rhea" id="RHEA:17973"/>
        <dbReference type="ChEBI" id="CHEBI:17368"/>
        <dbReference type="ChEBI" id="CHEBI:33019"/>
        <dbReference type="ChEBI" id="CHEBI:58017"/>
        <dbReference type="ChEBI" id="CHEBI:58053"/>
        <dbReference type="EC" id="2.4.2.8"/>
    </reaction>
    <physiologicalReaction direction="right-to-left" evidence="14">
        <dbReference type="Rhea" id="RHEA:17975"/>
    </physiologicalReaction>
</comment>
<keyword evidence="12 15" id="KW-0460">Magnesium</keyword>
<evidence type="ECO:0000256" key="4">
    <source>
        <dbReference type="ARBA" id="ARBA00008391"/>
    </source>
</evidence>
<evidence type="ECO:0000256" key="10">
    <source>
        <dbReference type="ARBA" id="ARBA00022726"/>
    </source>
</evidence>
<sequence length="191" mass="21898">MIETAMESDLARILVNADAIDKRLDELGETITNHYQSNGVEELTLICITNGSIIFAADLLRRINMYARVDCVRVSSYQNEDSPITEPEIIDQIRLDLTGRHVLLVDDILDTGKTLEKLVMILQTFEPQTLETCVLLEKQGRRQCRYEATYVGFKIPNEFVVGYGLDFAERYRNLPHIGVLRPELQNPPEWQ</sequence>
<keyword evidence="7 15" id="KW-0328">Glycosyltransferase</keyword>
<dbReference type="GO" id="GO:0000287">
    <property type="term" value="F:magnesium ion binding"/>
    <property type="evidence" value="ECO:0007669"/>
    <property type="project" value="TreeGrafter"/>
</dbReference>
<dbReference type="GO" id="GO:0000166">
    <property type="term" value="F:nucleotide binding"/>
    <property type="evidence" value="ECO:0007669"/>
    <property type="project" value="UniProtKB-KW"/>
</dbReference>
<keyword evidence="9 15" id="KW-0479">Metal-binding</keyword>
<evidence type="ECO:0000256" key="7">
    <source>
        <dbReference type="ARBA" id="ARBA00022676"/>
    </source>
</evidence>
<gene>
    <name evidence="17" type="primary">hpt</name>
    <name evidence="17" type="ORF">RZN69_21005</name>
</gene>
<comment type="subcellular location">
    <subcellularLocation>
        <location evidence="2 15">Cytoplasm</location>
    </subcellularLocation>
</comment>
<organism evidence="17 18">
    <name type="scientific">Rubellicoccus peritrichatus</name>
    <dbReference type="NCBI Taxonomy" id="3080537"/>
    <lineage>
        <taxon>Bacteria</taxon>
        <taxon>Pseudomonadati</taxon>
        <taxon>Verrucomicrobiota</taxon>
        <taxon>Opitutia</taxon>
        <taxon>Puniceicoccales</taxon>
        <taxon>Cerasicoccaceae</taxon>
        <taxon>Rubellicoccus</taxon>
    </lineage>
</organism>
<dbReference type="InterPro" id="IPR000836">
    <property type="entry name" value="PRTase_dom"/>
</dbReference>
<proteinExistence type="inferred from homology"/>
<dbReference type="EC" id="2.4.2.8" evidence="5 15"/>
<name>A0AAQ3LB90_9BACT</name>
<dbReference type="NCBIfam" id="TIGR01203">
    <property type="entry name" value="HGPRTase"/>
    <property type="match status" value="1"/>
</dbReference>
<dbReference type="SUPFAM" id="SSF53271">
    <property type="entry name" value="PRTase-like"/>
    <property type="match status" value="1"/>
</dbReference>
<dbReference type="GO" id="GO:0006178">
    <property type="term" value="P:guanine salvage"/>
    <property type="evidence" value="ECO:0007669"/>
    <property type="project" value="TreeGrafter"/>
</dbReference>
<evidence type="ECO:0000256" key="5">
    <source>
        <dbReference type="ARBA" id="ARBA00011895"/>
    </source>
</evidence>
<evidence type="ECO:0000256" key="3">
    <source>
        <dbReference type="ARBA" id="ARBA00004669"/>
    </source>
</evidence>
<evidence type="ECO:0000256" key="1">
    <source>
        <dbReference type="ARBA" id="ARBA00001946"/>
    </source>
</evidence>
<dbReference type="PANTHER" id="PTHR43340">
    <property type="entry name" value="HYPOXANTHINE-GUANINE PHOSPHORIBOSYLTRANSFERASE"/>
    <property type="match status" value="1"/>
</dbReference>
<keyword evidence="8 15" id="KW-0808">Transferase</keyword>
<dbReference type="Proteomes" id="UP001304300">
    <property type="component" value="Chromosome"/>
</dbReference>